<feature type="coiled-coil region" evidence="1">
    <location>
        <begin position="199"/>
        <end position="252"/>
    </location>
</feature>
<accession>A0ABQ9YMA3</accession>
<feature type="compositionally biased region" description="Basic residues" evidence="2">
    <location>
        <begin position="36"/>
        <end position="51"/>
    </location>
</feature>
<protein>
    <recommendedName>
        <fullName evidence="5">Mediator of RNA polymerase II transcription subunit 21</fullName>
    </recommendedName>
</protein>
<dbReference type="EMBL" id="JARBJD010000001">
    <property type="protein sequence ID" value="KAK2964893.1"/>
    <property type="molecule type" value="Genomic_DNA"/>
</dbReference>
<organism evidence="3 4">
    <name type="scientific">Blattamonas nauphoetae</name>
    <dbReference type="NCBI Taxonomy" id="2049346"/>
    <lineage>
        <taxon>Eukaryota</taxon>
        <taxon>Metamonada</taxon>
        <taxon>Preaxostyla</taxon>
        <taxon>Oxymonadida</taxon>
        <taxon>Blattamonas</taxon>
    </lineage>
</organism>
<feature type="coiled-coil region" evidence="1">
    <location>
        <begin position="138"/>
        <end position="165"/>
    </location>
</feature>
<name>A0ABQ9YMA3_9EUKA</name>
<evidence type="ECO:0000256" key="1">
    <source>
        <dbReference type="SAM" id="Coils"/>
    </source>
</evidence>
<evidence type="ECO:0000256" key="2">
    <source>
        <dbReference type="SAM" id="MobiDB-lite"/>
    </source>
</evidence>
<comment type="caution">
    <text evidence="3">The sequence shown here is derived from an EMBL/GenBank/DDBJ whole genome shotgun (WGS) entry which is preliminary data.</text>
</comment>
<evidence type="ECO:0008006" key="5">
    <source>
        <dbReference type="Google" id="ProtNLM"/>
    </source>
</evidence>
<feature type="region of interest" description="Disordered" evidence="2">
    <location>
        <begin position="82"/>
        <end position="128"/>
    </location>
</feature>
<feature type="region of interest" description="Disordered" evidence="2">
    <location>
        <begin position="1"/>
        <end position="69"/>
    </location>
</feature>
<sequence>MSSTVHTPKPTHPTAPMELNTPKILSPTKRQSSSKSKAHNVSAKKSHKPQKTHNPDHIPTKRDRAGAYATLILDQAPLFAQDVDMAMNTEQKKPEEGSPRLSPSSTPSPPSFHELPNNSISNQPKQLSLPQRYREGFQQQQQNQSSQLEKQIEQLEDMNRSTDRSFDGLLHQLATLTQSLSKLNSHPNTRQIEPILEQLVEEQEKTAILMEELHQLESEEPDSEAERLVEELEQVRQEVQKLGKDNEELSIELETLDFTHKEKLVQLAGFRDKLVAEKSICDALDQNLGSTYDSVNEED</sequence>
<reference evidence="3 4" key="1">
    <citation type="journal article" date="2022" name="bioRxiv">
        <title>Genomics of Preaxostyla Flagellates Illuminates Evolutionary Transitions and the Path Towards Mitochondrial Loss.</title>
        <authorList>
            <person name="Novak L.V.F."/>
            <person name="Treitli S.C."/>
            <person name="Pyrih J."/>
            <person name="Halakuc P."/>
            <person name="Pipaliya S.V."/>
            <person name="Vacek V."/>
            <person name="Brzon O."/>
            <person name="Soukal P."/>
            <person name="Eme L."/>
            <person name="Dacks J.B."/>
            <person name="Karnkowska A."/>
            <person name="Elias M."/>
            <person name="Hampl V."/>
        </authorList>
    </citation>
    <scope>NUCLEOTIDE SEQUENCE [LARGE SCALE GENOMIC DNA]</scope>
    <source>
        <strain evidence="3">NAU3</strain>
        <tissue evidence="3">Gut</tissue>
    </source>
</reference>
<keyword evidence="4" id="KW-1185">Reference proteome</keyword>
<evidence type="ECO:0000313" key="3">
    <source>
        <dbReference type="EMBL" id="KAK2964893.1"/>
    </source>
</evidence>
<feature type="compositionally biased region" description="Polar residues" evidence="2">
    <location>
        <begin position="116"/>
        <end position="128"/>
    </location>
</feature>
<feature type="compositionally biased region" description="Basic and acidic residues" evidence="2">
    <location>
        <begin position="53"/>
        <end position="65"/>
    </location>
</feature>
<evidence type="ECO:0000313" key="4">
    <source>
        <dbReference type="Proteomes" id="UP001281761"/>
    </source>
</evidence>
<proteinExistence type="predicted"/>
<dbReference type="Proteomes" id="UP001281761">
    <property type="component" value="Unassembled WGS sequence"/>
</dbReference>
<gene>
    <name evidence="3" type="ORF">BLNAU_194</name>
</gene>
<keyword evidence="1" id="KW-0175">Coiled coil</keyword>